<organism evidence="3 4">
    <name type="scientific">Lingula anatina</name>
    <name type="common">Brachiopod</name>
    <name type="synonym">Lingula unguis</name>
    <dbReference type="NCBI Taxonomy" id="7574"/>
    <lineage>
        <taxon>Eukaryota</taxon>
        <taxon>Metazoa</taxon>
        <taxon>Spiralia</taxon>
        <taxon>Lophotrochozoa</taxon>
        <taxon>Brachiopoda</taxon>
        <taxon>Linguliformea</taxon>
        <taxon>Lingulata</taxon>
        <taxon>Lingulida</taxon>
        <taxon>Linguloidea</taxon>
        <taxon>Lingulidae</taxon>
        <taxon>Lingula</taxon>
    </lineage>
</organism>
<evidence type="ECO:0000313" key="4">
    <source>
        <dbReference type="RefSeq" id="XP_013410012.1"/>
    </source>
</evidence>
<dbReference type="InterPro" id="IPR050525">
    <property type="entry name" value="ECM_Assembly_Org"/>
</dbReference>
<feature type="domain" description="VWFA" evidence="2">
    <location>
        <begin position="62"/>
        <end position="145"/>
    </location>
</feature>
<dbReference type="Gene3D" id="3.40.50.410">
    <property type="entry name" value="von Willebrand factor, type A domain"/>
    <property type="match status" value="1"/>
</dbReference>
<dbReference type="GeneID" id="106173421"/>
<protein>
    <submittedName>
        <fullName evidence="4">Uncharacterized protein LOC106173421</fullName>
    </submittedName>
</protein>
<proteinExistence type="predicted"/>
<sequence length="163" mass="18220">MQLVALLAFLLSLTGIAKVTDAVNVNSVASAINAKLSSLLAPKAVPRRFKGLKSAPAQPKIDFLLLLDSSGSVKAKYFEYEKQGAQTLVDYIHNKAPIGYYKSRVGLIEYSVNAHFEFKFNQYNTPTAIKNRIRLVKFDNGMSVNRFNMILRSLTILKLPYTF</sequence>
<keyword evidence="1" id="KW-0732">Signal</keyword>
<keyword evidence="3" id="KW-1185">Reference proteome</keyword>
<dbReference type="RefSeq" id="XP_013410012.1">
    <property type="nucleotide sequence ID" value="XM_013554558.2"/>
</dbReference>
<dbReference type="PRINTS" id="PR00453">
    <property type="entry name" value="VWFADOMAIN"/>
</dbReference>
<evidence type="ECO:0000259" key="2">
    <source>
        <dbReference type="PROSITE" id="PS50234"/>
    </source>
</evidence>
<dbReference type="InterPro" id="IPR002035">
    <property type="entry name" value="VWF_A"/>
</dbReference>
<dbReference type="Pfam" id="PF00092">
    <property type="entry name" value="VWA"/>
    <property type="match status" value="1"/>
</dbReference>
<dbReference type="Proteomes" id="UP000085678">
    <property type="component" value="Unplaced"/>
</dbReference>
<feature type="signal peptide" evidence="1">
    <location>
        <begin position="1"/>
        <end position="22"/>
    </location>
</feature>
<evidence type="ECO:0000256" key="1">
    <source>
        <dbReference type="SAM" id="SignalP"/>
    </source>
</evidence>
<dbReference type="AlphaFoldDB" id="A0A1S3JHZ5"/>
<dbReference type="PROSITE" id="PS50234">
    <property type="entry name" value="VWFA"/>
    <property type="match status" value="1"/>
</dbReference>
<dbReference type="InterPro" id="IPR036465">
    <property type="entry name" value="vWFA_dom_sf"/>
</dbReference>
<evidence type="ECO:0000313" key="3">
    <source>
        <dbReference type="Proteomes" id="UP000085678"/>
    </source>
</evidence>
<gene>
    <name evidence="4" type="primary">LOC106173421</name>
</gene>
<dbReference type="PANTHER" id="PTHR24020:SF20">
    <property type="entry name" value="PH DOMAIN-CONTAINING PROTEIN"/>
    <property type="match status" value="1"/>
</dbReference>
<accession>A0A1S3JHZ5</accession>
<feature type="chain" id="PRO_5010342625" evidence="1">
    <location>
        <begin position="23"/>
        <end position="163"/>
    </location>
</feature>
<dbReference type="InParanoid" id="A0A1S3JHZ5"/>
<reference evidence="4" key="1">
    <citation type="submission" date="2025-08" db="UniProtKB">
        <authorList>
            <consortium name="RefSeq"/>
        </authorList>
    </citation>
    <scope>IDENTIFICATION</scope>
    <source>
        <tissue evidence="4">Gonads</tissue>
    </source>
</reference>
<name>A0A1S3JHZ5_LINAN</name>
<dbReference type="PANTHER" id="PTHR24020">
    <property type="entry name" value="COLLAGEN ALPHA"/>
    <property type="match status" value="1"/>
</dbReference>
<dbReference type="SUPFAM" id="SSF53300">
    <property type="entry name" value="vWA-like"/>
    <property type="match status" value="1"/>
</dbReference>
<dbReference type="KEGG" id="lak:106173421"/>